<evidence type="ECO:0000256" key="18">
    <source>
        <dbReference type="SAM" id="Phobius"/>
    </source>
</evidence>
<dbReference type="InterPro" id="IPR001611">
    <property type="entry name" value="Leu-rich_rpt"/>
</dbReference>
<dbReference type="Gene3D" id="3.30.200.20">
    <property type="entry name" value="Phosphorylase Kinase, domain 1"/>
    <property type="match status" value="1"/>
</dbReference>
<dbReference type="Pfam" id="PF00560">
    <property type="entry name" value="LRR_1"/>
    <property type="match status" value="1"/>
</dbReference>
<proteinExistence type="inferred from homology"/>
<dbReference type="PRINTS" id="PR00019">
    <property type="entry name" value="LEURICHRPT"/>
</dbReference>
<dbReference type="InterPro" id="IPR051420">
    <property type="entry name" value="Ser_Thr_Kinases_DiverseReg"/>
</dbReference>
<dbReference type="InterPro" id="IPR000719">
    <property type="entry name" value="Prot_kinase_dom"/>
</dbReference>
<evidence type="ECO:0000256" key="19">
    <source>
        <dbReference type="SAM" id="SignalP"/>
    </source>
</evidence>
<dbReference type="GO" id="GO:0016020">
    <property type="term" value="C:membrane"/>
    <property type="evidence" value="ECO:0000318"/>
    <property type="project" value="GO_Central"/>
</dbReference>
<dbReference type="Gene3D" id="1.10.510.10">
    <property type="entry name" value="Transferase(Phosphotransferase) domain 1"/>
    <property type="match status" value="1"/>
</dbReference>
<protein>
    <recommendedName>
        <fullName evidence="3">non-specific serine/threonine protein kinase</fullName>
        <ecNumber evidence="3">2.7.11.1</ecNumber>
    </recommendedName>
</protein>
<sequence length="623" mass="69068">MELKTLMSVVLLLLAMIRIAVSWADKNSLQDAMALMEFKSTVWYDPLNTFATWQATGVLGEHPCNFKGVECDMRRMRIKYVDISGCQLRGIVPSVLGNITLAWGFNLSHNEFIGTIPRGFGRMPNLKYLDLSNNFLTGFMPTDLAKLQFLNFYSLANNQLTGFLGFLNMSSLRRLDLSNNSFRGPVPESYGTLLPNLTQLDLSRNKLTGPIPKSLGYLDDLRRLDLSRNLLTGNIPYSLAMATGLNMLRLKYNFLTGIVPDTDTMRLFAKAFFPGNDGLCGPVVERACPSSQVWKQVVMGLFLPPLILSVVTGVVYLVAPPDEFSLSTIRSVTDNFNNNKILGDGGLCTIYKGVFLNGKTVAVKRLRPEYYNDNNKIFDEERRFLKAVNHPNIVKYLGACSSPRLKVLVYEHMANGTLDMHLHKERGGLSSLSWSSRMNIAAGVAQGLAYLHDDKFNAHISDIRSKNTSLAFTNPEKSIGTSTGYLPPEYATDIEPTTEGEVFSFGTLLMELLTGTEPAAPVENDVEGGLQGIMERAFPDNLQSVLDPAIMGGASYDQIVLCTKIALDCTKANPEERPKMEDVLRMFEQAYSVGPAYASAFTIFSNICSSHNTDLRLLLLQHC</sequence>
<evidence type="ECO:0000256" key="1">
    <source>
        <dbReference type="ARBA" id="ARBA00004167"/>
    </source>
</evidence>
<dbReference type="Gene3D" id="3.80.10.10">
    <property type="entry name" value="Ribonuclease Inhibitor"/>
    <property type="match status" value="2"/>
</dbReference>
<dbReference type="InterPro" id="IPR003591">
    <property type="entry name" value="Leu-rich_rpt_typical-subtyp"/>
</dbReference>
<evidence type="ECO:0000256" key="4">
    <source>
        <dbReference type="ARBA" id="ARBA00022527"/>
    </source>
</evidence>
<dbReference type="Gramene" id="EFJ08180">
    <property type="protein sequence ID" value="EFJ08180"/>
    <property type="gene ID" value="SELMODRAFT_429163"/>
</dbReference>
<keyword evidence="22" id="KW-1185">Reference proteome</keyword>
<evidence type="ECO:0000256" key="12">
    <source>
        <dbReference type="ARBA" id="ARBA00022840"/>
    </source>
</evidence>
<evidence type="ECO:0000256" key="2">
    <source>
        <dbReference type="ARBA" id="ARBA00009592"/>
    </source>
</evidence>
<gene>
    <name evidence="21" type="ORF">SELMODRAFT_429163</name>
</gene>
<keyword evidence="5" id="KW-0433">Leucine-rich repeat</keyword>
<dbReference type="Proteomes" id="UP000001514">
    <property type="component" value="Unassembled WGS sequence"/>
</dbReference>
<evidence type="ECO:0000256" key="3">
    <source>
        <dbReference type="ARBA" id="ARBA00012513"/>
    </source>
</evidence>
<evidence type="ECO:0000256" key="14">
    <source>
        <dbReference type="ARBA" id="ARBA00023136"/>
    </source>
</evidence>
<keyword evidence="10" id="KW-0547">Nucleotide-binding</keyword>
<organism evidence="22">
    <name type="scientific">Selaginella moellendorffii</name>
    <name type="common">Spikemoss</name>
    <dbReference type="NCBI Taxonomy" id="88036"/>
    <lineage>
        <taxon>Eukaryota</taxon>
        <taxon>Viridiplantae</taxon>
        <taxon>Streptophyta</taxon>
        <taxon>Embryophyta</taxon>
        <taxon>Tracheophyta</taxon>
        <taxon>Lycopodiopsida</taxon>
        <taxon>Selaginellales</taxon>
        <taxon>Selaginellaceae</taxon>
        <taxon>Selaginella</taxon>
    </lineage>
</organism>
<dbReference type="InterPro" id="IPR013210">
    <property type="entry name" value="LRR_N_plant-typ"/>
</dbReference>
<dbReference type="OMA" id="NSFITEC"/>
<dbReference type="InterPro" id="IPR011009">
    <property type="entry name" value="Kinase-like_dom_sf"/>
</dbReference>
<evidence type="ECO:0000256" key="11">
    <source>
        <dbReference type="ARBA" id="ARBA00022777"/>
    </source>
</evidence>
<dbReference type="SUPFAM" id="SSF56112">
    <property type="entry name" value="Protein kinase-like (PK-like)"/>
    <property type="match status" value="1"/>
</dbReference>
<evidence type="ECO:0000313" key="22">
    <source>
        <dbReference type="Proteomes" id="UP000001514"/>
    </source>
</evidence>
<evidence type="ECO:0000256" key="5">
    <source>
        <dbReference type="ARBA" id="ARBA00022614"/>
    </source>
</evidence>
<evidence type="ECO:0000256" key="8">
    <source>
        <dbReference type="ARBA" id="ARBA00022729"/>
    </source>
</evidence>
<feature type="transmembrane region" description="Helical" evidence="18">
    <location>
        <begin position="297"/>
        <end position="319"/>
    </location>
</feature>
<dbReference type="PANTHER" id="PTHR48005:SF13">
    <property type="entry name" value="SERINE_THREONINE-PROTEIN KINASE DDB_G0278509-RELATED"/>
    <property type="match status" value="1"/>
</dbReference>
<keyword evidence="13 18" id="KW-1133">Transmembrane helix</keyword>
<dbReference type="Pfam" id="PF08263">
    <property type="entry name" value="LRRNT_2"/>
    <property type="match status" value="1"/>
</dbReference>
<keyword evidence="4" id="KW-0723">Serine/threonine-protein kinase</keyword>
<dbReference type="KEGG" id="smo:SELMODRAFT_429163"/>
<keyword evidence="9" id="KW-0677">Repeat</keyword>
<evidence type="ECO:0000256" key="6">
    <source>
        <dbReference type="ARBA" id="ARBA00022679"/>
    </source>
</evidence>
<dbReference type="FunFam" id="3.80.10.10:FF:000111">
    <property type="entry name" value="LRR receptor-like serine/threonine-protein kinase ERECTA"/>
    <property type="match status" value="1"/>
</dbReference>
<keyword evidence="14 18" id="KW-0472">Membrane</keyword>
<feature type="signal peptide" evidence="19">
    <location>
        <begin position="1"/>
        <end position="24"/>
    </location>
</feature>
<keyword evidence="8 19" id="KW-0732">Signal</keyword>
<keyword evidence="7 18" id="KW-0812">Transmembrane</keyword>
<dbReference type="SUPFAM" id="SSF52058">
    <property type="entry name" value="L domain-like"/>
    <property type="match status" value="1"/>
</dbReference>
<evidence type="ECO:0000256" key="10">
    <source>
        <dbReference type="ARBA" id="ARBA00022741"/>
    </source>
</evidence>
<dbReference type="EC" id="2.7.11.1" evidence="3"/>
<reference evidence="21 22" key="1">
    <citation type="journal article" date="2011" name="Science">
        <title>The Selaginella genome identifies genetic changes associated with the evolution of vascular plants.</title>
        <authorList>
            <person name="Banks J.A."/>
            <person name="Nishiyama T."/>
            <person name="Hasebe M."/>
            <person name="Bowman J.L."/>
            <person name="Gribskov M."/>
            <person name="dePamphilis C."/>
            <person name="Albert V.A."/>
            <person name="Aono N."/>
            <person name="Aoyama T."/>
            <person name="Ambrose B.A."/>
            <person name="Ashton N.W."/>
            <person name="Axtell M.J."/>
            <person name="Barker E."/>
            <person name="Barker M.S."/>
            <person name="Bennetzen J.L."/>
            <person name="Bonawitz N.D."/>
            <person name="Chapple C."/>
            <person name="Cheng C."/>
            <person name="Correa L.G."/>
            <person name="Dacre M."/>
            <person name="DeBarry J."/>
            <person name="Dreyer I."/>
            <person name="Elias M."/>
            <person name="Engstrom E.M."/>
            <person name="Estelle M."/>
            <person name="Feng L."/>
            <person name="Finet C."/>
            <person name="Floyd S.K."/>
            <person name="Frommer W.B."/>
            <person name="Fujita T."/>
            <person name="Gramzow L."/>
            <person name="Gutensohn M."/>
            <person name="Harholt J."/>
            <person name="Hattori M."/>
            <person name="Heyl A."/>
            <person name="Hirai T."/>
            <person name="Hiwatashi Y."/>
            <person name="Ishikawa M."/>
            <person name="Iwata M."/>
            <person name="Karol K.G."/>
            <person name="Koehler B."/>
            <person name="Kolukisaoglu U."/>
            <person name="Kubo M."/>
            <person name="Kurata T."/>
            <person name="Lalonde S."/>
            <person name="Li K."/>
            <person name="Li Y."/>
            <person name="Litt A."/>
            <person name="Lyons E."/>
            <person name="Manning G."/>
            <person name="Maruyama T."/>
            <person name="Michael T.P."/>
            <person name="Mikami K."/>
            <person name="Miyazaki S."/>
            <person name="Morinaga S."/>
            <person name="Murata T."/>
            <person name="Mueller-Roeber B."/>
            <person name="Nelson D.R."/>
            <person name="Obara M."/>
            <person name="Oguri Y."/>
            <person name="Olmstead R.G."/>
            <person name="Onodera N."/>
            <person name="Petersen B.L."/>
            <person name="Pils B."/>
            <person name="Prigge M."/>
            <person name="Rensing S.A."/>
            <person name="Riano-Pachon D.M."/>
            <person name="Roberts A.W."/>
            <person name="Sato Y."/>
            <person name="Scheller H.V."/>
            <person name="Schulz B."/>
            <person name="Schulz C."/>
            <person name="Shakirov E.V."/>
            <person name="Shibagaki N."/>
            <person name="Shinohara N."/>
            <person name="Shippen D.E."/>
            <person name="Soerensen I."/>
            <person name="Sotooka R."/>
            <person name="Sugimoto N."/>
            <person name="Sugita M."/>
            <person name="Sumikawa N."/>
            <person name="Tanurdzic M."/>
            <person name="Theissen G."/>
            <person name="Ulvskov P."/>
            <person name="Wakazuki S."/>
            <person name="Weng J.K."/>
            <person name="Willats W.W."/>
            <person name="Wipf D."/>
            <person name="Wolf P.G."/>
            <person name="Yang L."/>
            <person name="Zimmer A.D."/>
            <person name="Zhu Q."/>
            <person name="Mitros T."/>
            <person name="Hellsten U."/>
            <person name="Loque D."/>
            <person name="Otillar R."/>
            <person name="Salamov A."/>
            <person name="Schmutz J."/>
            <person name="Shapiro H."/>
            <person name="Lindquist E."/>
            <person name="Lucas S."/>
            <person name="Rokhsar D."/>
            <person name="Grigoriev I.V."/>
        </authorList>
    </citation>
    <scope>NUCLEOTIDE SEQUENCE [LARGE SCALE GENOMIC DNA]</scope>
</reference>
<dbReference type="GO" id="GO:0004674">
    <property type="term" value="F:protein serine/threonine kinase activity"/>
    <property type="evidence" value="ECO:0000318"/>
    <property type="project" value="GO_Central"/>
</dbReference>
<dbReference type="Pfam" id="PF13855">
    <property type="entry name" value="LRR_8"/>
    <property type="match status" value="2"/>
</dbReference>
<evidence type="ECO:0000256" key="16">
    <source>
        <dbReference type="ARBA" id="ARBA00047899"/>
    </source>
</evidence>
<dbReference type="AlphaFoldDB" id="D8T590"/>
<dbReference type="GO" id="GO:0005524">
    <property type="term" value="F:ATP binding"/>
    <property type="evidence" value="ECO:0007669"/>
    <property type="project" value="UniProtKB-KW"/>
</dbReference>
<dbReference type="FunFam" id="3.80.10.10:FF:000041">
    <property type="entry name" value="LRR receptor-like serine/threonine-protein kinase ERECTA"/>
    <property type="match status" value="1"/>
</dbReference>
<dbReference type="eggNOG" id="ENOG502QRD1">
    <property type="taxonomic scope" value="Eukaryota"/>
</dbReference>
<dbReference type="PANTHER" id="PTHR48005">
    <property type="entry name" value="LEUCINE RICH REPEAT KINASE 2"/>
    <property type="match status" value="1"/>
</dbReference>
<evidence type="ECO:0000256" key="9">
    <source>
        <dbReference type="ARBA" id="ARBA00022737"/>
    </source>
</evidence>
<accession>D8T590</accession>
<dbReference type="SMART" id="SM00369">
    <property type="entry name" value="LRR_TYP"/>
    <property type="match status" value="3"/>
</dbReference>
<dbReference type="Pfam" id="PF00069">
    <property type="entry name" value="Pkinase"/>
    <property type="match status" value="1"/>
</dbReference>
<dbReference type="EMBL" id="GL377676">
    <property type="protein sequence ID" value="EFJ08180.1"/>
    <property type="molecule type" value="Genomic_DNA"/>
</dbReference>
<evidence type="ECO:0000256" key="15">
    <source>
        <dbReference type="ARBA" id="ARBA00023180"/>
    </source>
</evidence>
<dbReference type="InParanoid" id="D8T590"/>
<evidence type="ECO:0000256" key="17">
    <source>
        <dbReference type="ARBA" id="ARBA00048679"/>
    </source>
</evidence>
<comment type="subcellular location">
    <subcellularLocation>
        <location evidence="1">Membrane</location>
        <topology evidence="1">Single-pass membrane protein</topology>
    </subcellularLocation>
</comment>
<keyword evidence="11" id="KW-0418">Kinase</keyword>
<comment type="similarity">
    <text evidence="2">Belongs to the RLP family.</text>
</comment>
<keyword evidence="15" id="KW-0325">Glycoprotein</keyword>
<name>D8T590_SELML</name>
<comment type="catalytic activity">
    <reaction evidence="17">
        <text>L-seryl-[protein] + ATP = O-phospho-L-seryl-[protein] + ADP + H(+)</text>
        <dbReference type="Rhea" id="RHEA:17989"/>
        <dbReference type="Rhea" id="RHEA-COMP:9863"/>
        <dbReference type="Rhea" id="RHEA-COMP:11604"/>
        <dbReference type="ChEBI" id="CHEBI:15378"/>
        <dbReference type="ChEBI" id="CHEBI:29999"/>
        <dbReference type="ChEBI" id="CHEBI:30616"/>
        <dbReference type="ChEBI" id="CHEBI:83421"/>
        <dbReference type="ChEBI" id="CHEBI:456216"/>
        <dbReference type="EC" id="2.7.11.1"/>
    </reaction>
</comment>
<keyword evidence="12" id="KW-0067">ATP-binding</keyword>
<dbReference type="InterPro" id="IPR032675">
    <property type="entry name" value="LRR_dom_sf"/>
</dbReference>
<dbReference type="HOGENOM" id="CLU_000288_92_7_1"/>
<evidence type="ECO:0000256" key="13">
    <source>
        <dbReference type="ARBA" id="ARBA00022989"/>
    </source>
</evidence>
<evidence type="ECO:0000256" key="7">
    <source>
        <dbReference type="ARBA" id="ARBA00022692"/>
    </source>
</evidence>
<dbReference type="PROSITE" id="PS50011">
    <property type="entry name" value="PROTEIN_KINASE_DOM"/>
    <property type="match status" value="1"/>
</dbReference>
<keyword evidence="6" id="KW-0808">Transferase</keyword>
<feature type="domain" description="Protein kinase" evidence="20">
    <location>
        <begin position="336"/>
        <end position="592"/>
    </location>
</feature>
<evidence type="ECO:0000259" key="20">
    <source>
        <dbReference type="PROSITE" id="PS50011"/>
    </source>
</evidence>
<feature type="chain" id="PRO_5003123293" description="non-specific serine/threonine protein kinase" evidence="19">
    <location>
        <begin position="25"/>
        <end position="623"/>
    </location>
</feature>
<comment type="catalytic activity">
    <reaction evidence="16">
        <text>L-threonyl-[protein] + ATP = O-phospho-L-threonyl-[protein] + ADP + H(+)</text>
        <dbReference type="Rhea" id="RHEA:46608"/>
        <dbReference type="Rhea" id="RHEA-COMP:11060"/>
        <dbReference type="Rhea" id="RHEA-COMP:11605"/>
        <dbReference type="ChEBI" id="CHEBI:15378"/>
        <dbReference type="ChEBI" id="CHEBI:30013"/>
        <dbReference type="ChEBI" id="CHEBI:30616"/>
        <dbReference type="ChEBI" id="CHEBI:61977"/>
        <dbReference type="ChEBI" id="CHEBI:456216"/>
        <dbReference type="EC" id="2.7.11.1"/>
    </reaction>
</comment>
<evidence type="ECO:0000313" key="21">
    <source>
        <dbReference type="EMBL" id="EFJ08180.1"/>
    </source>
</evidence>